<evidence type="ECO:0000256" key="8">
    <source>
        <dbReference type="PIRSR" id="PIRSR036684-1"/>
    </source>
</evidence>
<dbReference type="FunFam" id="3.40.50.720:FF:000095">
    <property type="entry name" value="NADP-dependent malic enzyme"/>
    <property type="match status" value="1"/>
</dbReference>
<comment type="similarity">
    <text evidence="4">In the C-terminal section; belongs to the phosphate acetyltransferase and butyryltransferase family.</text>
</comment>
<dbReference type="InterPro" id="IPR012188">
    <property type="entry name" value="ME_PTA"/>
</dbReference>
<feature type="domain" description="Malic enzyme N-terminal" evidence="12">
    <location>
        <begin position="18"/>
        <end position="151"/>
    </location>
</feature>
<evidence type="ECO:0000256" key="10">
    <source>
        <dbReference type="PIRSR" id="PIRSR036684-3"/>
    </source>
</evidence>
<proteinExistence type="inferred from homology"/>
<feature type="binding site" evidence="9">
    <location>
        <position position="136"/>
    </location>
    <ligand>
        <name>a divalent metal cation</name>
        <dbReference type="ChEBI" id="CHEBI:60240"/>
    </ligand>
</feature>
<dbReference type="PANTHER" id="PTHR43237:SF4">
    <property type="entry name" value="NADP-DEPENDENT MALIC ENZYME"/>
    <property type="match status" value="1"/>
</dbReference>
<dbReference type="SUPFAM" id="SSF53659">
    <property type="entry name" value="Isocitrate/Isopropylmalate dehydrogenase-like"/>
    <property type="match status" value="1"/>
</dbReference>
<dbReference type="Pfam" id="PF00390">
    <property type="entry name" value="malic"/>
    <property type="match status" value="1"/>
</dbReference>
<evidence type="ECO:0000256" key="1">
    <source>
        <dbReference type="ARBA" id="ARBA00001936"/>
    </source>
</evidence>
<dbReference type="Pfam" id="PF01515">
    <property type="entry name" value="PTA_PTB"/>
    <property type="match status" value="1"/>
</dbReference>
<dbReference type="PANTHER" id="PTHR43237">
    <property type="entry name" value="NADP-DEPENDENT MALIC ENZYME"/>
    <property type="match status" value="1"/>
</dbReference>
<evidence type="ECO:0000313" key="13">
    <source>
        <dbReference type="EMBL" id="SEA53003.1"/>
    </source>
</evidence>
<evidence type="ECO:0000259" key="11">
    <source>
        <dbReference type="SMART" id="SM00919"/>
    </source>
</evidence>
<dbReference type="GO" id="GO:0051287">
    <property type="term" value="F:NAD binding"/>
    <property type="evidence" value="ECO:0007669"/>
    <property type="project" value="InterPro"/>
</dbReference>
<dbReference type="InterPro" id="IPR036291">
    <property type="entry name" value="NAD(P)-bd_dom_sf"/>
</dbReference>
<dbReference type="InterPro" id="IPR012301">
    <property type="entry name" value="Malic_N_dom"/>
</dbReference>
<dbReference type="FunFam" id="3.40.50.10380:FF:000003">
    <property type="entry name" value="NADP-dependent malic enzyme"/>
    <property type="match status" value="1"/>
</dbReference>
<keyword evidence="5 9" id="KW-0479">Metal-binding</keyword>
<evidence type="ECO:0000256" key="7">
    <source>
        <dbReference type="ARBA" id="ARBA00023268"/>
    </source>
</evidence>
<dbReference type="SUPFAM" id="SSF53223">
    <property type="entry name" value="Aminoacid dehydrogenase-like, N-terminal domain"/>
    <property type="match status" value="1"/>
</dbReference>
<dbReference type="InterPro" id="IPR046346">
    <property type="entry name" value="Aminoacid_DH-like_N_sf"/>
</dbReference>
<dbReference type="Pfam" id="PF03949">
    <property type="entry name" value="Malic_M"/>
    <property type="match status" value="1"/>
</dbReference>
<dbReference type="CDD" id="cd05311">
    <property type="entry name" value="NAD_bind_2_malic_enz"/>
    <property type="match status" value="1"/>
</dbReference>
<feature type="domain" description="Malic enzyme NAD-binding" evidence="11">
    <location>
        <begin position="163"/>
        <end position="399"/>
    </location>
</feature>
<comment type="similarity">
    <text evidence="3">In the N-terminal section; belongs to the malic enzymes family.</text>
</comment>
<evidence type="ECO:0000256" key="3">
    <source>
        <dbReference type="ARBA" id="ARBA00007686"/>
    </source>
</evidence>
<feature type="binding site" evidence="10">
    <location>
        <position position="286"/>
    </location>
    <ligand>
        <name>a divalent metal cation</name>
        <dbReference type="ChEBI" id="CHEBI:60240"/>
    </ligand>
</feature>
<dbReference type="InterPro" id="IPR051674">
    <property type="entry name" value="Malate_Decarboxylase"/>
</dbReference>
<dbReference type="AlphaFoldDB" id="A0A1H4BY50"/>
<dbReference type="GO" id="GO:0016616">
    <property type="term" value="F:oxidoreductase activity, acting on the CH-OH group of donors, NAD or NADP as acceptor"/>
    <property type="evidence" value="ECO:0007669"/>
    <property type="project" value="InterPro"/>
</dbReference>
<dbReference type="InterPro" id="IPR002505">
    <property type="entry name" value="PTA_PTB"/>
</dbReference>
<gene>
    <name evidence="13" type="ORF">SAMN05192529_12542</name>
</gene>
<accession>A0A1H4BY50</accession>
<dbReference type="SMART" id="SM00919">
    <property type="entry name" value="Malic_M"/>
    <property type="match status" value="1"/>
</dbReference>
<dbReference type="SUPFAM" id="SSF51735">
    <property type="entry name" value="NAD(P)-binding Rossmann-fold domains"/>
    <property type="match status" value="1"/>
</dbReference>
<dbReference type="STRING" id="551991.SAMN05192529_12542"/>
<dbReference type="InterPro" id="IPR012302">
    <property type="entry name" value="Malic_NAD-bd"/>
</dbReference>
<dbReference type="GO" id="GO:0046872">
    <property type="term" value="F:metal ion binding"/>
    <property type="evidence" value="ECO:0007669"/>
    <property type="project" value="UniProtKB-KW"/>
</dbReference>
<evidence type="ECO:0000313" key="14">
    <source>
        <dbReference type="Proteomes" id="UP000199041"/>
    </source>
</evidence>
<dbReference type="Gene3D" id="3.40.50.10380">
    <property type="entry name" value="Malic enzyme, N-terminal domain"/>
    <property type="match status" value="1"/>
</dbReference>
<dbReference type="Gene3D" id="3.40.50.10950">
    <property type="match status" value="1"/>
</dbReference>
<keyword evidence="6" id="KW-0560">Oxidoreductase</keyword>
<keyword evidence="14" id="KW-1185">Reference proteome</keyword>
<comment type="cofactor">
    <cofactor evidence="1">
        <name>Mn(2+)</name>
        <dbReference type="ChEBI" id="CHEBI:29035"/>
    </cofactor>
</comment>
<dbReference type="InterPro" id="IPR042112">
    <property type="entry name" value="P_AcTrfase_dom2"/>
</dbReference>
<keyword evidence="10" id="KW-0521">NADP</keyword>
<comment type="cofactor">
    <cofactor evidence="2">
        <name>Mg(2+)</name>
        <dbReference type="ChEBI" id="CHEBI:18420"/>
    </cofactor>
</comment>
<dbReference type="OrthoDB" id="9805787at2"/>
<keyword evidence="7" id="KW-0511">Multifunctional enzyme</keyword>
<dbReference type="GO" id="GO:0004470">
    <property type="term" value="F:malic enzyme activity"/>
    <property type="evidence" value="ECO:0007669"/>
    <property type="project" value="InterPro"/>
</dbReference>
<dbReference type="RefSeq" id="WP_091400576.1">
    <property type="nucleotide sequence ID" value="NZ_FNQY01000025.1"/>
</dbReference>
<evidence type="ECO:0000256" key="4">
    <source>
        <dbReference type="ARBA" id="ARBA00008756"/>
    </source>
</evidence>
<name>A0A1H4BY50_9BACT</name>
<evidence type="ECO:0000256" key="5">
    <source>
        <dbReference type="ARBA" id="ARBA00022723"/>
    </source>
</evidence>
<sequence length="780" mass="85204">MSDAKKQDALLYHSKGRPGKIEVIPTKEAKTQRDLSLAYSPGVAEPCMEIHANPEDAYKYTAKGNLVAVISNGSAVLGLGNIGALAGKPVMEGKGVLFKIFADIDVFDIEINESDPEKFVQIVKSLEPTFGGINLEDIKAPECFYIEQNLKKQLSIPVMHDDQHGTAIISGAALLNALEIQGKKIEDIKFVISGAGAAAVACVQIYVALGAKHEHFTIFDIDGVLHKGRTDLGDIRAQFAVDNASLTLAEAMKGADVFIGLSAPNVLKPEMVASMNTKPIVFAMANPTPEISYEAAKAVRDDIIMATGRSDYPNQVNNVLGFPYIFRGALDVRATQINEAMKLAAVKALAELAKTPVPDIVTMAYGQKNIIFGPDYIIPKPLDPRLLASVSPAVAQAAIDSGVAKRPISDWEGYKVELNKRLGLDNQVIRAIGGQVRRNPKRIVFAEADNQKILKSASIAYEDGICYPILLGERSKIESIARDNGINIEDFPIVDTRDPNLEETRQKFAAAFFTKRQRKGVNYYESRKLMRDRNYFGCMMVEMGEADAMISGLTKNYADAIRPALQTIGVEPGVKKIAGMYLLLTKKGPLFLADTTINFNPTAEELADITLMVAKEIRNFNITPHIAMLSYSNFGSNPSDEAKLVATATRIVREKNPDLVVDGEMQAWLPFNKEVLKENYGFSQLVDKDVNTLIFPNLTAGNVAYNLLKEVGGAELIGPILLGLKKPVHVLQLGSSVRNIVNMANIAVLDAQLKCADHSNKALLDSKYWQKLKAKMNLIK</sequence>
<organism evidence="13 14">
    <name type="scientific">Arachidicoccus rhizosphaerae</name>
    <dbReference type="NCBI Taxonomy" id="551991"/>
    <lineage>
        <taxon>Bacteria</taxon>
        <taxon>Pseudomonadati</taxon>
        <taxon>Bacteroidota</taxon>
        <taxon>Chitinophagia</taxon>
        <taxon>Chitinophagales</taxon>
        <taxon>Chitinophagaceae</taxon>
        <taxon>Arachidicoccus</taxon>
    </lineage>
</organism>
<feature type="binding site" evidence="10">
    <location>
        <begin position="76"/>
        <end position="83"/>
    </location>
    <ligand>
        <name>NADP(+)</name>
        <dbReference type="ChEBI" id="CHEBI:58349"/>
    </ligand>
</feature>
<dbReference type="SMART" id="SM01274">
    <property type="entry name" value="malic"/>
    <property type="match status" value="1"/>
</dbReference>
<evidence type="ECO:0000256" key="2">
    <source>
        <dbReference type="ARBA" id="ARBA00001946"/>
    </source>
</evidence>
<dbReference type="Gene3D" id="3.40.50.720">
    <property type="entry name" value="NAD(P)-binding Rossmann-like Domain"/>
    <property type="match status" value="1"/>
</dbReference>
<dbReference type="Proteomes" id="UP000199041">
    <property type="component" value="Unassembled WGS sequence"/>
</dbReference>
<dbReference type="Gene3D" id="3.40.50.10750">
    <property type="entry name" value="Isocitrate/Isopropylmalate dehydrogenase-like"/>
    <property type="match status" value="1"/>
</dbReference>
<feature type="binding site" evidence="9">
    <location>
        <position position="137"/>
    </location>
    <ligand>
        <name>a divalent metal cation</name>
        <dbReference type="ChEBI" id="CHEBI:60240"/>
    </ligand>
</feature>
<evidence type="ECO:0000256" key="9">
    <source>
        <dbReference type="PIRSR" id="PIRSR036684-2"/>
    </source>
</evidence>
<feature type="active site" description="Proton acceptor" evidence="8">
    <location>
        <position position="94"/>
    </location>
</feature>
<evidence type="ECO:0000259" key="12">
    <source>
        <dbReference type="SMART" id="SM01274"/>
    </source>
</evidence>
<dbReference type="PIRSF" id="PIRSF036684">
    <property type="entry name" value="ME_PTA"/>
    <property type="match status" value="1"/>
</dbReference>
<dbReference type="InterPro" id="IPR037062">
    <property type="entry name" value="Malic_N_dom_sf"/>
</dbReference>
<reference evidence="13 14" key="1">
    <citation type="submission" date="2016-10" db="EMBL/GenBank/DDBJ databases">
        <authorList>
            <person name="de Groot N.N."/>
        </authorList>
    </citation>
    <scope>NUCLEOTIDE SEQUENCE [LARGE SCALE GENOMIC DNA]</scope>
    <source>
        <strain evidence="13 14">Vu-144</strain>
    </source>
</reference>
<dbReference type="EMBL" id="FNQY01000025">
    <property type="protein sequence ID" value="SEA53003.1"/>
    <property type="molecule type" value="Genomic_DNA"/>
</dbReference>
<feature type="binding site" evidence="10">
    <location>
        <position position="162"/>
    </location>
    <ligand>
        <name>a divalent metal cation</name>
        <dbReference type="ChEBI" id="CHEBI:60240"/>
    </ligand>
</feature>
<dbReference type="InterPro" id="IPR045213">
    <property type="entry name" value="Malic_NAD-bd_bact_type"/>
</dbReference>
<dbReference type="InterPro" id="IPR042113">
    <property type="entry name" value="P_AcTrfase_dom1"/>
</dbReference>
<dbReference type="GO" id="GO:0016746">
    <property type="term" value="F:acyltransferase activity"/>
    <property type="evidence" value="ECO:0007669"/>
    <property type="project" value="InterPro"/>
</dbReference>
<dbReference type="GO" id="GO:0006108">
    <property type="term" value="P:malate metabolic process"/>
    <property type="evidence" value="ECO:0007669"/>
    <property type="project" value="InterPro"/>
</dbReference>
<protein>
    <submittedName>
        <fullName evidence="13">Allosteric NADP-dependent malic enzyme</fullName>
    </submittedName>
</protein>
<evidence type="ECO:0000256" key="6">
    <source>
        <dbReference type="ARBA" id="ARBA00023002"/>
    </source>
</evidence>